<reference evidence="1 2" key="1">
    <citation type="submission" date="2019-01" db="EMBL/GenBank/DDBJ databases">
        <title>Coherence of Microcystis species and biogeography revealed through population genomics.</title>
        <authorList>
            <person name="Perez-Carrascal O.M."/>
            <person name="Terrat Y."/>
            <person name="Giani A."/>
            <person name="Fortin N."/>
            <person name="Tromas N."/>
            <person name="Shapiro B.J."/>
        </authorList>
    </citation>
    <scope>NUCLEOTIDE SEQUENCE [LARGE SCALE GENOMIC DNA]</scope>
    <source>
        <strain evidence="1">Mv_BB_P_19951000_S68D</strain>
    </source>
</reference>
<evidence type="ECO:0000313" key="2">
    <source>
        <dbReference type="Proteomes" id="UP000320674"/>
    </source>
</evidence>
<name>A0A552H959_MICVR</name>
<dbReference type="Pfam" id="PF13414">
    <property type="entry name" value="TPR_11"/>
    <property type="match status" value="1"/>
</dbReference>
<dbReference type="SMART" id="SM00028">
    <property type="entry name" value="TPR"/>
    <property type="match status" value="2"/>
</dbReference>
<sequence length="99" mass="11039">MMGIGLVKYEQGSISEAIKQLEKALIINNQSAEIQLALAVAFYHQGEKDKALKLAESALSINSQLANIDFLKKILRTNKIFADVQKLLAHPELKNYVNQ</sequence>
<dbReference type="SUPFAM" id="SSF48452">
    <property type="entry name" value="TPR-like"/>
    <property type="match status" value="1"/>
</dbReference>
<dbReference type="Proteomes" id="UP000320674">
    <property type="component" value="Unassembled WGS sequence"/>
</dbReference>
<dbReference type="AlphaFoldDB" id="A0A552H959"/>
<accession>A0A552H959</accession>
<proteinExistence type="predicted"/>
<dbReference type="InterPro" id="IPR011990">
    <property type="entry name" value="TPR-like_helical_dom_sf"/>
</dbReference>
<dbReference type="InterPro" id="IPR019734">
    <property type="entry name" value="TPR_rpt"/>
</dbReference>
<dbReference type="Gene3D" id="1.25.40.10">
    <property type="entry name" value="Tetratricopeptide repeat domain"/>
    <property type="match status" value="1"/>
</dbReference>
<comment type="caution">
    <text evidence="1">The sequence shown here is derived from an EMBL/GenBank/DDBJ whole genome shotgun (WGS) entry which is preliminary data.</text>
</comment>
<organism evidence="1 2">
    <name type="scientific">Microcystis viridis Mv_BB_P_19951000_S68D</name>
    <dbReference type="NCBI Taxonomy" id="2486270"/>
    <lineage>
        <taxon>Bacteria</taxon>
        <taxon>Bacillati</taxon>
        <taxon>Cyanobacteriota</taxon>
        <taxon>Cyanophyceae</taxon>
        <taxon>Oscillatoriophycideae</taxon>
        <taxon>Chroococcales</taxon>
        <taxon>Microcystaceae</taxon>
        <taxon>Microcystis</taxon>
    </lineage>
</organism>
<gene>
    <name evidence="1" type="ORF">EWV77_21835</name>
</gene>
<dbReference type="EMBL" id="SFAZ01000305">
    <property type="protein sequence ID" value="TRU67782.1"/>
    <property type="molecule type" value="Genomic_DNA"/>
</dbReference>
<protein>
    <submittedName>
        <fullName evidence="1">Tetratricopeptide repeat protein</fullName>
    </submittedName>
</protein>
<evidence type="ECO:0000313" key="1">
    <source>
        <dbReference type="EMBL" id="TRU67782.1"/>
    </source>
</evidence>